<feature type="domain" description="BIG2" evidence="2">
    <location>
        <begin position="111"/>
        <end position="188"/>
    </location>
</feature>
<dbReference type="Gene3D" id="2.60.40.1080">
    <property type="match status" value="2"/>
</dbReference>
<keyword evidence="1" id="KW-0732">Signal</keyword>
<dbReference type="EMBL" id="JADIME010000044">
    <property type="protein sequence ID" value="MBO8465253.1"/>
    <property type="molecule type" value="Genomic_DNA"/>
</dbReference>
<feature type="domain" description="BIG2" evidence="2">
    <location>
        <begin position="30"/>
        <end position="104"/>
    </location>
</feature>
<sequence length="440" mass="47199">MKHFAFFSRLAVTPALLAGMLLAGCTSPVEVTSVGIEEDELRLVIGESAALTVEVSPADAISLLEWESSNPDVAIVDDGGLVVSVSQGEAEISVTAGSFSDVCKVIVTGVPATGITLNAENLQLFTGETAALTAEVFPDDTEDKTVSWSSSAPEVATVDESGLVTALTAGETFITASCGEYQATCNVSVAMMPAKIGDYYYSDGTYSTELDGSKEVIGVVFYVGDPTVNDPTLAREHPDCVNGLVLSITGDEQMAWQENYWDWTLASDYDPDAYVGKWIEENAPEYLTITTYTGLNDNVNMILGYNNTKAIEAFNAAPENSGWPVNAVEHVVSYRDEVAAPEASSDWYLPSPKELSLICTGEWLANIYEITGTEVDMRNELNSVLATIDGAQLLSETDTYMTSSEDEWGSGTFIVYFWDGGVSYSSKGDTSLHARPVLAF</sequence>
<evidence type="ECO:0000259" key="2">
    <source>
        <dbReference type="SMART" id="SM00635"/>
    </source>
</evidence>
<dbReference type="Pfam" id="PF02368">
    <property type="entry name" value="Big_2"/>
    <property type="match status" value="2"/>
</dbReference>
<name>A0A9D9I510_9BACT</name>
<evidence type="ECO:0000313" key="4">
    <source>
        <dbReference type="Proteomes" id="UP000823597"/>
    </source>
</evidence>
<dbReference type="AlphaFoldDB" id="A0A9D9I510"/>
<dbReference type="Proteomes" id="UP000823597">
    <property type="component" value="Unassembled WGS sequence"/>
</dbReference>
<organism evidence="3 4">
    <name type="scientific">Candidatus Merdivivens pullistercoris</name>
    <dbReference type="NCBI Taxonomy" id="2840873"/>
    <lineage>
        <taxon>Bacteria</taxon>
        <taxon>Pseudomonadati</taxon>
        <taxon>Bacteroidota</taxon>
        <taxon>Bacteroidia</taxon>
        <taxon>Bacteroidales</taxon>
        <taxon>Muribaculaceae</taxon>
        <taxon>Muribaculaceae incertae sedis</taxon>
        <taxon>Candidatus Merdivivens</taxon>
    </lineage>
</organism>
<accession>A0A9D9I510</accession>
<feature type="signal peptide" evidence="1">
    <location>
        <begin position="1"/>
        <end position="23"/>
    </location>
</feature>
<evidence type="ECO:0000313" key="3">
    <source>
        <dbReference type="EMBL" id="MBO8465253.1"/>
    </source>
</evidence>
<proteinExistence type="predicted"/>
<dbReference type="SUPFAM" id="SSF49373">
    <property type="entry name" value="Invasin/intimin cell-adhesion fragments"/>
    <property type="match status" value="2"/>
</dbReference>
<dbReference type="InterPro" id="IPR008964">
    <property type="entry name" value="Invasin/intimin_cell_adhesion"/>
</dbReference>
<feature type="chain" id="PRO_5038416217" evidence="1">
    <location>
        <begin position="24"/>
        <end position="440"/>
    </location>
</feature>
<evidence type="ECO:0000256" key="1">
    <source>
        <dbReference type="SAM" id="SignalP"/>
    </source>
</evidence>
<reference evidence="3" key="2">
    <citation type="journal article" date="2021" name="PeerJ">
        <title>Extensive microbial diversity within the chicken gut microbiome revealed by metagenomics and culture.</title>
        <authorList>
            <person name="Gilroy R."/>
            <person name="Ravi A."/>
            <person name="Getino M."/>
            <person name="Pursley I."/>
            <person name="Horton D.L."/>
            <person name="Alikhan N.F."/>
            <person name="Baker D."/>
            <person name="Gharbi K."/>
            <person name="Hall N."/>
            <person name="Watson M."/>
            <person name="Adriaenssens E.M."/>
            <person name="Foster-Nyarko E."/>
            <person name="Jarju S."/>
            <person name="Secka A."/>
            <person name="Antonio M."/>
            <person name="Oren A."/>
            <person name="Chaudhuri R.R."/>
            <person name="La Ragione R."/>
            <person name="Hildebrand F."/>
            <person name="Pallen M.J."/>
        </authorList>
    </citation>
    <scope>NUCLEOTIDE SEQUENCE</scope>
    <source>
        <strain evidence="3">10037</strain>
    </source>
</reference>
<reference evidence="3" key="1">
    <citation type="submission" date="2020-10" db="EMBL/GenBank/DDBJ databases">
        <authorList>
            <person name="Gilroy R."/>
        </authorList>
    </citation>
    <scope>NUCLEOTIDE SEQUENCE</scope>
    <source>
        <strain evidence="3">10037</strain>
    </source>
</reference>
<gene>
    <name evidence="3" type="ORF">IAB93_04560</name>
</gene>
<protein>
    <submittedName>
        <fullName evidence="3">Ig-like domain-containing protein</fullName>
    </submittedName>
</protein>
<dbReference type="InterPro" id="IPR003343">
    <property type="entry name" value="Big_2"/>
</dbReference>
<dbReference type="SMART" id="SM00635">
    <property type="entry name" value="BID_2"/>
    <property type="match status" value="2"/>
</dbReference>
<comment type="caution">
    <text evidence="3">The sequence shown here is derived from an EMBL/GenBank/DDBJ whole genome shotgun (WGS) entry which is preliminary data.</text>
</comment>
<dbReference type="PROSITE" id="PS51257">
    <property type="entry name" value="PROKAR_LIPOPROTEIN"/>
    <property type="match status" value="1"/>
</dbReference>